<proteinExistence type="predicted"/>
<comment type="caution">
    <text evidence="1">The sequence shown here is derived from an EMBL/GenBank/DDBJ whole genome shotgun (WGS) entry which is preliminary data.</text>
</comment>
<evidence type="ECO:0008006" key="3">
    <source>
        <dbReference type="Google" id="ProtNLM"/>
    </source>
</evidence>
<sequence length="309" mass="35884">MSIQLDDMRAAFVRVLVRRDEDPSTEMWRRARLFAELSILRWLQLNAPELPVPRVLAFDGLNDMLITTLMPGLDAAHAYTGLDALVKERSITSWARVSVLMFRLPAPQRRFGTIEDTLVHANFYLSTSPEHIFEINENASLLSFFESAISSRRARSAKINNAREQEILSQRLDRLLEGLRPLVPPVEETTYMSRLNLTHCDLRRPNKILLDETSGEVLDSPFYRRFAVSKSKMVSFYLEPRAERNRLCDLYEQTVKHLDEEYYICLIQGTRLRDALAWIENSARDSDGYGMERWTEEHLFQTDADHRCA</sequence>
<dbReference type="Proteomes" id="UP001218188">
    <property type="component" value="Unassembled WGS sequence"/>
</dbReference>
<name>A0AAD6X424_9AGAR</name>
<dbReference type="SUPFAM" id="SSF56112">
    <property type="entry name" value="Protein kinase-like (PK-like)"/>
    <property type="match status" value="1"/>
</dbReference>
<reference evidence="1" key="1">
    <citation type="submission" date="2023-03" db="EMBL/GenBank/DDBJ databases">
        <title>Massive genome expansion in bonnet fungi (Mycena s.s.) driven by repeated elements and novel gene families across ecological guilds.</title>
        <authorList>
            <consortium name="Lawrence Berkeley National Laboratory"/>
            <person name="Harder C.B."/>
            <person name="Miyauchi S."/>
            <person name="Viragh M."/>
            <person name="Kuo A."/>
            <person name="Thoen E."/>
            <person name="Andreopoulos B."/>
            <person name="Lu D."/>
            <person name="Skrede I."/>
            <person name="Drula E."/>
            <person name="Henrissat B."/>
            <person name="Morin E."/>
            <person name="Kohler A."/>
            <person name="Barry K."/>
            <person name="LaButti K."/>
            <person name="Morin E."/>
            <person name="Salamov A."/>
            <person name="Lipzen A."/>
            <person name="Mereny Z."/>
            <person name="Hegedus B."/>
            <person name="Baldrian P."/>
            <person name="Stursova M."/>
            <person name="Weitz H."/>
            <person name="Taylor A."/>
            <person name="Grigoriev I.V."/>
            <person name="Nagy L.G."/>
            <person name="Martin F."/>
            <person name="Kauserud H."/>
        </authorList>
    </citation>
    <scope>NUCLEOTIDE SEQUENCE</scope>
    <source>
        <strain evidence="1">CBHHK200</strain>
    </source>
</reference>
<evidence type="ECO:0000313" key="1">
    <source>
        <dbReference type="EMBL" id="KAJ7035917.1"/>
    </source>
</evidence>
<dbReference type="InterPro" id="IPR011009">
    <property type="entry name" value="Kinase-like_dom_sf"/>
</dbReference>
<keyword evidence="2" id="KW-1185">Reference proteome</keyword>
<dbReference type="AlphaFoldDB" id="A0AAD6X424"/>
<dbReference type="EMBL" id="JARJCM010000047">
    <property type="protein sequence ID" value="KAJ7035917.1"/>
    <property type="molecule type" value="Genomic_DNA"/>
</dbReference>
<organism evidence="1 2">
    <name type="scientific">Mycena alexandri</name>
    <dbReference type="NCBI Taxonomy" id="1745969"/>
    <lineage>
        <taxon>Eukaryota</taxon>
        <taxon>Fungi</taxon>
        <taxon>Dikarya</taxon>
        <taxon>Basidiomycota</taxon>
        <taxon>Agaricomycotina</taxon>
        <taxon>Agaricomycetes</taxon>
        <taxon>Agaricomycetidae</taxon>
        <taxon>Agaricales</taxon>
        <taxon>Marasmiineae</taxon>
        <taxon>Mycenaceae</taxon>
        <taxon>Mycena</taxon>
    </lineage>
</organism>
<accession>A0AAD6X424</accession>
<protein>
    <recommendedName>
        <fullName evidence="3">Aminoglycoside phosphotransferase domain-containing protein</fullName>
    </recommendedName>
</protein>
<evidence type="ECO:0000313" key="2">
    <source>
        <dbReference type="Proteomes" id="UP001218188"/>
    </source>
</evidence>
<gene>
    <name evidence="1" type="ORF">C8F04DRAFT_1258550</name>
</gene>